<organism evidence="2">
    <name type="scientific">Triticum aestivum</name>
    <name type="common">Wheat</name>
    <dbReference type="NCBI Taxonomy" id="4565"/>
    <lineage>
        <taxon>Eukaryota</taxon>
        <taxon>Viridiplantae</taxon>
        <taxon>Streptophyta</taxon>
        <taxon>Embryophyta</taxon>
        <taxon>Tracheophyta</taxon>
        <taxon>Spermatophyta</taxon>
        <taxon>Magnoliopsida</taxon>
        <taxon>Liliopsida</taxon>
        <taxon>Poales</taxon>
        <taxon>Poaceae</taxon>
        <taxon>BOP clade</taxon>
        <taxon>Pooideae</taxon>
        <taxon>Triticodae</taxon>
        <taxon>Triticeae</taxon>
        <taxon>Triticinae</taxon>
        <taxon>Triticum</taxon>
    </lineage>
</organism>
<protein>
    <submittedName>
        <fullName evidence="2">Uncharacterized protein</fullName>
    </submittedName>
</protein>
<feature type="transmembrane region" description="Helical" evidence="1">
    <location>
        <begin position="78"/>
        <end position="98"/>
    </location>
</feature>
<keyword evidence="1" id="KW-1133">Transmembrane helix</keyword>
<dbReference type="Gramene" id="TraesLDM4D03G02445030.1">
    <property type="protein sequence ID" value="TraesLDM4D03G02445030.1"/>
    <property type="gene ID" value="TraesLDM4D03G02445030"/>
</dbReference>
<dbReference type="GeneID" id="123099645"/>
<dbReference type="Gramene" id="TraesPARA_EIv1.0_1427130.1">
    <property type="protein sequence ID" value="TraesPARA_EIv1.0_1427130.1.CDS"/>
    <property type="gene ID" value="TraesPARA_EIv1.0_1427130"/>
</dbReference>
<dbReference type="Gramene" id="TraesCS4D03G0186900.1">
    <property type="protein sequence ID" value="TraesCS4D03G0186900.1.CDS"/>
    <property type="gene ID" value="TraesCS4D03G0186900"/>
</dbReference>
<evidence type="ECO:0000313" key="3">
    <source>
        <dbReference type="Proteomes" id="UP000019116"/>
    </source>
</evidence>
<dbReference type="OMA" id="MRRYAIN"/>
<keyword evidence="1" id="KW-0812">Transmembrane</keyword>
<dbReference type="Gramene" id="TraesWEE_scaffold_175929_01G000100.1">
    <property type="protein sequence ID" value="TraesWEE_scaffold_175929_01G000100.1"/>
    <property type="gene ID" value="TraesWEE_scaffold_175929_01G000100"/>
</dbReference>
<accession>A0A3B6JHL2</accession>
<dbReference type="AlphaFoldDB" id="A0A3B6JHL2"/>
<evidence type="ECO:0000256" key="1">
    <source>
        <dbReference type="SAM" id="Phobius"/>
    </source>
</evidence>
<name>A0A3B6JHL2_WHEAT</name>
<dbReference type="Gramene" id="TraesRN4D0100194000.1">
    <property type="protein sequence ID" value="TraesRN4D0100194000.1"/>
    <property type="gene ID" value="TraesRN4D0100194000"/>
</dbReference>
<dbReference type="Gramene" id="TraesMAC4D03G02441120.1">
    <property type="protein sequence ID" value="TraesMAC4D03G02441120.1"/>
    <property type="gene ID" value="TraesMAC4D03G02441120"/>
</dbReference>
<dbReference type="Gramene" id="TraesROB_scaffold_090179_01G000100.1">
    <property type="protein sequence ID" value="TraesROB_scaffold_090179_01G000100.1"/>
    <property type="gene ID" value="TraesROB_scaffold_090179_01G000100"/>
</dbReference>
<dbReference type="Gramene" id="TraesNOR4D03G02460760.1">
    <property type="protein sequence ID" value="TraesNOR4D03G02460760.1"/>
    <property type="gene ID" value="TraesNOR4D03G02460760"/>
</dbReference>
<keyword evidence="1" id="KW-0472">Membrane</keyword>
<dbReference type="Gramene" id="TraesJUL4D03G02461840.1">
    <property type="protein sequence ID" value="TraesJUL4D03G02461840.1"/>
    <property type="gene ID" value="TraesJUL4D03G02461840"/>
</dbReference>
<dbReference type="Gramene" id="TraesJAG4D03G02440410.1">
    <property type="protein sequence ID" value="TraesJAG4D03G02440410.1"/>
    <property type="gene ID" value="TraesJAG4D03G02440410"/>
</dbReference>
<keyword evidence="3" id="KW-1185">Reference proteome</keyword>
<dbReference type="Gramene" id="TraesARI4D03G02481520.1">
    <property type="protein sequence ID" value="TraesARI4D03G02481520.1"/>
    <property type="gene ID" value="TraesARI4D03G02481520"/>
</dbReference>
<sequence length="114" mass="12483">MPCGVCGCACRTGGEAPNGELDAPLPDIETGSGQGAAPLDAQVSPLNIAIHRVSLFLVWVYLLDLMRRFAMKHTDGDIWFSTLAVLLMALPVTEYFLITAMCEHNPDGLMWRLY</sequence>
<dbReference type="Gramene" id="TraesSTA4D03G02438120.1">
    <property type="protein sequence ID" value="TraesSTA4D03G02438120.1"/>
    <property type="gene ID" value="TraesSTA4D03G02438120"/>
</dbReference>
<reference evidence="2" key="1">
    <citation type="submission" date="2018-08" db="EMBL/GenBank/DDBJ databases">
        <authorList>
            <person name="Rossello M."/>
        </authorList>
    </citation>
    <scope>NUCLEOTIDE SEQUENCE [LARGE SCALE GENOMIC DNA]</scope>
    <source>
        <strain evidence="2">cv. Chinese Spring</strain>
    </source>
</reference>
<dbReference type="Gramene" id="TraesSYM4D03G02470290.1">
    <property type="protein sequence ID" value="TraesSYM4D03G02470290.1"/>
    <property type="gene ID" value="TraesSYM4D03G02470290"/>
</dbReference>
<dbReference type="Gramene" id="TraesCAD_scaffold_132248_01G000100.1">
    <property type="protein sequence ID" value="TraesCAD_scaffold_132248_01G000100.1"/>
    <property type="gene ID" value="TraesCAD_scaffold_132248_01G000100"/>
</dbReference>
<reference evidence="2" key="2">
    <citation type="submission" date="2018-10" db="UniProtKB">
        <authorList>
            <consortium name="EnsemblPlants"/>
        </authorList>
    </citation>
    <scope>IDENTIFICATION</scope>
</reference>
<dbReference type="RefSeq" id="XP_044377700.1">
    <property type="nucleotide sequence ID" value="XM_044521765.1"/>
</dbReference>
<dbReference type="EnsemblPlants" id="TraesCS4D02G095200.1">
    <property type="protein sequence ID" value="TraesCS4D02G095200.1"/>
    <property type="gene ID" value="TraesCS4D02G095200"/>
</dbReference>
<gene>
    <name evidence="2" type="primary">LOC123099645</name>
</gene>
<proteinExistence type="predicted"/>
<dbReference type="Proteomes" id="UP000019116">
    <property type="component" value="Chromosome 4D"/>
</dbReference>
<dbReference type="Gramene" id="TraesCS4D02G095200.1">
    <property type="protein sequence ID" value="TraesCS4D02G095200.1"/>
    <property type="gene ID" value="TraesCS4D02G095200"/>
</dbReference>
<evidence type="ECO:0000313" key="2">
    <source>
        <dbReference type="EnsemblPlants" id="TraesCS4D02G095200.1"/>
    </source>
</evidence>
<dbReference type="Gramene" id="TraesCLE_scaffold_113277_01G000100.1">
    <property type="protein sequence ID" value="TraesCLE_scaffold_113277_01G000100.1"/>
    <property type="gene ID" value="TraesCLE_scaffold_113277_01G000100"/>
</dbReference>
<dbReference type="OrthoDB" id="691348at2759"/>
<feature type="transmembrane region" description="Helical" evidence="1">
    <location>
        <begin position="48"/>
        <end position="66"/>
    </location>
</feature>
<dbReference type="Gramene" id="TraesLAC4D03G02396210.1">
    <property type="protein sequence ID" value="TraesLAC4D03G02396210.1"/>
    <property type="gene ID" value="TraesLAC4D03G02396210"/>
</dbReference>